<feature type="domain" description="DUF7600" evidence="2">
    <location>
        <begin position="375"/>
        <end position="523"/>
    </location>
</feature>
<dbReference type="SUPFAM" id="SSF81383">
    <property type="entry name" value="F-box domain"/>
    <property type="match status" value="1"/>
</dbReference>
<sequence length="1015" mass="113427">MTPISMIMIPNVYCPLCGVVLLPDPYSEDDPSWQSHVRPWYAEVRGLYPTNATVGYITTTGLGIVRGRNVLFAPFDSNQSYVDLGVDTLEGWRLSGLSENHFGLSVNRWCFGFHNSCWELLLLRLAHGPDNALQGATAISESVFYQLFCTPCIQASIFQFGHDYEGAAQTHKSFGLPKAVDLSSIFYADPYAIPSLNLDAMMKQTCENPKGRKHYIFDILSLELKSEIFSYLSFGELLNVRLVCRDLTLLAAVDTLPRSYWRSRFILGQEADFLFPDATDTQDWYLLFFGTRASLTARSLSLINRKRIRQLLEPISARVDLETVLRNGPYGSTVEPAENQGGYYQAIDCESAENPSRLIEVYDFFSGQLASGGTDSPLHEGCRVLYHRMQDFVPPLQQYQQRIGITTIQFGTRRFISGINLFPSGECNAVGHRVGYQIPASEKWIEIPDTLHVKAFGVAFCSQGLTAIKFIYSASNSSGWVGNSNGPGIANGTLGIPDGSNWRCLLVGLDRCKIVSLGLGEATNHREAPKSPSQYVMDSSRVQSNLWTPHPPTHEELRVGILLPFRSSRPFETLTNIDFASDPCLFISIEISYSDGRSVLFGSSGGCGLSFFVDGSKGERINRIGVPSIPGSHPEVILGGLQVSTNYRRTATFTPIRHRLNAAVDSIPISPPSNTITGLVAFEMEFIKQVQTAAMQTQATLTCFERVGIQSQQCGKHLTYQIFWILEYYNHPSPGIVGQWMHQLDDGFELSQGEDVQSLTIWLAPTGFSSECRGMEIGQVAAIHIETTSSRNVTFRSPDFQSISSQTLLHHQYQADSDEKLTAISWILNISSERVRAVISTNGSRRKALILVPEQVPPFDQVRKLYFERQNYHGGRQTIITAEAYFKDQAIVGVVIVYTSGRTAITGELDTEARQTVHFALDARIVGLSVVATEHKLMEIEFEVERNEQPRYEKLRLSASLPHDLSGTVDYNWREVWCKDDASAESCQRVLERDRVYQPPNGSRLVGIYMRCQEF</sequence>
<dbReference type="InterPro" id="IPR001810">
    <property type="entry name" value="F-box_dom"/>
</dbReference>
<dbReference type="InterPro" id="IPR056021">
    <property type="entry name" value="DUF7600"/>
</dbReference>
<dbReference type="STRING" id="1429867.A0A0G4PHN2"/>
<gene>
    <name evidence="3" type="ORF">PCAMFM013_S016g000100</name>
</gene>
<reference evidence="3 4" key="1">
    <citation type="journal article" date="2014" name="Nat. Commun.">
        <title>Multiple recent horizontal transfers of a large genomic region in cheese making fungi.</title>
        <authorList>
            <person name="Cheeseman K."/>
            <person name="Ropars J."/>
            <person name="Renault P."/>
            <person name="Dupont J."/>
            <person name="Gouzy J."/>
            <person name="Branca A."/>
            <person name="Abraham A.L."/>
            <person name="Ceppi M."/>
            <person name="Conseiller E."/>
            <person name="Debuchy R."/>
            <person name="Malagnac F."/>
            <person name="Goarin A."/>
            <person name="Silar P."/>
            <person name="Lacoste S."/>
            <person name="Sallet E."/>
            <person name="Bensimon A."/>
            <person name="Giraud T."/>
            <person name="Brygoo Y."/>
        </authorList>
    </citation>
    <scope>NUCLEOTIDE SEQUENCE [LARGE SCALE GENOMIC DNA]</scope>
    <source>
        <strain evidence="4">FM 013</strain>
    </source>
</reference>
<evidence type="ECO:0000259" key="2">
    <source>
        <dbReference type="Pfam" id="PF24539"/>
    </source>
</evidence>
<dbReference type="AlphaFoldDB" id="A0A0G4PHN2"/>
<dbReference type="EMBL" id="HG793149">
    <property type="protein sequence ID" value="CRL25819.1"/>
    <property type="molecule type" value="Genomic_DNA"/>
</dbReference>
<dbReference type="Proteomes" id="UP000053732">
    <property type="component" value="Unassembled WGS sequence"/>
</dbReference>
<keyword evidence="4" id="KW-1185">Reference proteome</keyword>
<accession>A0A0G4PHN2</accession>
<dbReference type="Pfam" id="PF00646">
    <property type="entry name" value="F-box"/>
    <property type="match status" value="1"/>
</dbReference>
<feature type="domain" description="F-box" evidence="1">
    <location>
        <begin position="219"/>
        <end position="245"/>
    </location>
</feature>
<evidence type="ECO:0000259" key="1">
    <source>
        <dbReference type="Pfam" id="PF00646"/>
    </source>
</evidence>
<organism evidence="3 4">
    <name type="scientific">Penicillium camemberti (strain FM 013)</name>
    <dbReference type="NCBI Taxonomy" id="1429867"/>
    <lineage>
        <taxon>Eukaryota</taxon>
        <taxon>Fungi</taxon>
        <taxon>Dikarya</taxon>
        <taxon>Ascomycota</taxon>
        <taxon>Pezizomycotina</taxon>
        <taxon>Eurotiomycetes</taxon>
        <taxon>Eurotiomycetidae</taxon>
        <taxon>Eurotiales</taxon>
        <taxon>Aspergillaceae</taxon>
        <taxon>Penicillium</taxon>
    </lineage>
</organism>
<name>A0A0G4PHN2_PENC3</name>
<protein>
    <submittedName>
        <fullName evidence="3">Str. FM013</fullName>
    </submittedName>
</protein>
<proteinExistence type="predicted"/>
<dbReference type="InterPro" id="IPR036047">
    <property type="entry name" value="F-box-like_dom_sf"/>
</dbReference>
<evidence type="ECO:0000313" key="4">
    <source>
        <dbReference type="Proteomes" id="UP000053732"/>
    </source>
</evidence>
<dbReference type="Pfam" id="PF24539">
    <property type="entry name" value="DUF7600"/>
    <property type="match status" value="1"/>
</dbReference>
<evidence type="ECO:0000313" key="3">
    <source>
        <dbReference type="EMBL" id="CRL25819.1"/>
    </source>
</evidence>